<comment type="caution">
    <text evidence="6">The sequence shown here is derived from an EMBL/GenBank/DDBJ whole genome shotgun (WGS) entry which is preliminary data.</text>
</comment>
<gene>
    <name evidence="6" type="ORF">RJ641_006012</name>
</gene>
<dbReference type="InterPro" id="IPR007264">
    <property type="entry name" value="H/ACA_rnp_Nop10"/>
</dbReference>
<dbReference type="GO" id="GO:1904874">
    <property type="term" value="P:positive regulation of telomerase RNA localization to Cajal body"/>
    <property type="evidence" value="ECO:0007669"/>
    <property type="project" value="TreeGrafter"/>
</dbReference>
<evidence type="ECO:0000256" key="3">
    <source>
        <dbReference type="ARBA" id="ARBA00022552"/>
    </source>
</evidence>
<dbReference type="SUPFAM" id="SSF144210">
    <property type="entry name" value="Nop10-like SnoRNP"/>
    <property type="match status" value="1"/>
</dbReference>
<dbReference type="GO" id="GO:0070034">
    <property type="term" value="F:telomerase RNA binding"/>
    <property type="evidence" value="ECO:0007669"/>
    <property type="project" value="TreeGrafter"/>
</dbReference>
<keyword evidence="3" id="KW-0698">rRNA processing</keyword>
<dbReference type="Proteomes" id="UP001370490">
    <property type="component" value="Unassembled WGS sequence"/>
</dbReference>
<evidence type="ECO:0000256" key="1">
    <source>
        <dbReference type="ARBA" id="ARBA00009462"/>
    </source>
</evidence>
<evidence type="ECO:0000313" key="6">
    <source>
        <dbReference type="EMBL" id="KAK6927421.1"/>
    </source>
</evidence>
<keyword evidence="7" id="KW-1185">Reference proteome</keyword>
<organism evidence="6 7">
    <name type="scientific">Dillenia turbinata</name>
    <dbReference type="NCBI Taxonomy" id="194707"/>
    <lineage>
        <taxon>Eukaryota</taxon>
        <taxon>Viridiplantae</taxon>
        <taxon>Streptophyta</taxon>
        <taxon>Embryophyta</taxon>
        <taxon>Tracheophyta</taxon>
        <taxon>Spermatophyta</taxon>
        <taxon>Magnoliopsida</taxon>
        <taxon>eudicotyledons</taxon>
        <taxon>Gunneridae</taxon>
        <taxon>Pentapetalae</taxon>
        <taxon>Dilleniales</taxon>
        <taxon>Dilleniaceae</taxon>
        <taxon>Dillenia</taxon>
    </lineage>
</organism>
<evidence type="ECO:0000256" key="4">
    <source>
        <dbReference type="ARBA" id="ARBA00023274"/>
    </source>
</evidence>
<dbReference type="AlphaFoldDB" id="A0AAN8Z751"/>
<dbReference type="InterPro" id="IPR036756">
    <property type="entry name" value="H/ACA_rnp_Nop10_sf"/>
</dbReference>
<proteinExistence type="inferred from homology"/>
<evidence type="ECO:0000256" key="2">
    <source>
        <dbReference type="ARBA" id="ARBA00022517"/>
    </source>
</evidence>
<keyword evidence="4 6" id="KW-0687">Ribonucleoprotein</keyword>
<accession>A0AAN8Z751</accession>
<sequence>MYVMQLVAFGLFNGTTVGSFTSFSIPFLGVVTDIHLFGVQKESPLGLATQSAHPVSKVSVIIYDTLTKLQSKKPSLFDASSSLCSKFTRFSPDDKYSRQRILLKKRFGLLPTQQAPPKY</sequence>
<keyword evidence="2" id="KW-0690">Ribosome biogenesis</keyword>
<dbReference type="PANTHER" id="PTHR13305">
    <property type="entry name" value="RIBOSOME BIOGENESIS PROTEIN NOP10"/>
    <property type="match status" value="1"/>
</dbReference>
<comment type="similarity">
    <text evidence="1">Belongs to the NOP10 family.</text>
</comment>
<dbReference type="EMBL" id="JBAMMX010000014">
    <property type="protein sequence ID" value="KAK6927421.1"/>
    <property type="molecule type" value="Genomic_DNA"/>
</dbReference>
<dbReference type="GO" id="GO:0031429">
    <property type="term" value="C:box H/ACA snoRNP complex"/>
    <property type="evidence" value="ECO:0007669"/>
    <property type="project" value="TreeGrafter"/>
</dbReference>
<name>A0AAN8Z751_9MAGN</name>
<dbReference type="PANTHER" id="PTHR13305:SF0">
    <property type="entry name" value="H_ACA RIBONUCLEOPROTEIN COMPLEX SUBUNIT 3"/>
    <property type="match status" value="1"/>
</dbReference>
<dbReference type="GO" id="GO:0031120">
    <property type="term" value="P:snRNA pseudouridine synthesis"/>
    <property type="evidence" value="ECO:0007669"/>
    <property type="project" value="TreeGrafter"/>
</dbReference>
<dbReference type="GO" id="GO:0031118">
    <property type="term" value="P:rRNA pseudouridine synthesis"/>
    <property type="evidence" value="ECO:0007669"/>
    <property type="project" value="TreeGrafter"/>
</dbReference>
<evidence type="ECO:0000256" key="5">
    <source>
        <dbReference type="ARBA" id="ARBA00030185"/>
    </source>
</evidence>
<evidence type="ECO:0000313" key="7">
    <source>
        <dbReference type="Proteomes" id="UP001370490"/>
    </source>
</evidence>
<dbReference type="GO" id="GO:0030515">
    <property type="term" value="F:snoRNA binding"/>
    <property type="evidence" value="ECO:0007669"/>
    <property type="project" value="InterPro"/>
</dbReference>
<dbReference type="Pfam" id="PF04135">
    <property type="entry name" value="Nop10p"/>
    <property type="match status" value="1"/>
</dbReference>
<reference evidence="6 7" key="1">
    <citation type="submission" date="2023-12" db="EMBL/GenBank/DDBJ databases">
        <title>A high-quality genome assembly for Dillenia turbinata (Dilleniales).</title>
        <authorList>
            <person name="Chanderbali A."/>
        </authorList>
    </citation>
    <scope>NUCLEOTIDE SEQUENCE [LARGE SCALE GENOMIC DNA]</scope>
    <source>
        <strain evidence="6">LSX21</strain>
        <tissue evidence="6">Leaf</tissue>
    </source>
</reference>
<protein>
    <recommendedName>
        <fullName evidence="5">Nucleolar protein 10</fullName>
    </recommendedName>
</protein>